<accession>A0A1E4U159</accession>
<dbReference type="PANTHER" id="PTHR28052">
    <property type="entry name" value="UPF0545 PROTEIN C22ORF39"/>
    <property type="match status" value="1"/>
</dbReference>
<evidence type="ECO:0008006" key="4">
    <source>
        <dbReference type="Google" id="ProtNLM"/>
    </source>
</evidence>
<dbReference type="STRING" id="669874.A0A1E4U159"/>
<evidence type="ECO:0000313" key="3">
    <source>
        <dbReference type="Proteomes" id="UP000094236"/>
    </source>
</evidence>
<dbReference type="InterPro" id="IPR021475">
    <property type="entry name" value="Pants/Emi1-like"/>
</dbReference>
<sequence length="148" mass="17119">MFGLGDKSSASQQQNGIDDDGGLKDVIDIFQDAAKDDEAEKIRLLKRDRKSKQIEDSSLDKFPKEMSCLTAMDELLQCFSAGGQLRNYYRYGDFSLCERHYDKLKFCMKVNLLPSESEKEYKIANYYKERLIKDSKKGSSEDIWDARE</sequence>
<dbReference type="Proteomes" id="UP000094236">
    <property type="component" value="Unassembled WGS sequence"/>
</dbReference>
<dbReference type="Pfam" id="PF11326">
    <property type="entry name" value="PANTS-like"/>
    <property type="match status" value="1"/>
</dbReference>
<proteinExistence type="predicted"/>
<keyword evidence="3" id="KW-1185">Reference proteome</keyword>
<evidence type="ECO:0000256" key="1">
    <source>
        <dbReference type="SAM" id="MobiDB-lite"/>
    </source>
</evidence>
<dbReference type="AlphaFoldDB" id="A0A1E4U159"/>
<dbReference type="OrthoDB" id="2017405at2759"/>
<evidence type="ECO:0000313" key="2">
    <source>
        <dbReference type="EMBL" id="ODV97725.1"/>
    </source>
</evidence>
<name>A0A1E4U159_PACTA</name>
<dbReference type="PANTHER" id="PTHR28052:SF1">
    <property type="entry name" value="UPF0545 PROTEIN C22ORF39"/>
    <property type="match status" value="1"/>
</dbReference>
<organism evidence="2 3">
    <name type="scientific">Pachysolen tannophilus NRRL Y-2460</name>
    <dbReference type="NCBI Taxonomy" id="669874"/>
    <lineage>
        <taxon>Eukaryota</taxon>
        <taxon>Fungi</taxon>
        <taxon>Dikarya</taxon>
        <taxon>Ascomycota</taxon>
        <taxon>Saccharomycotina</taxon>
        <taxon>Pichiomycetes</taxon>
        <taxon>Pachysolenaceae</taxon>
        <taxon>Pachysolen</taxon>
    </lineage>
</organism>
<gene>
    <name evidence="2" type="ORF">PACTADRAFT_230</name>
</gene>
<protein>
    <recommendedName>
        <fullName evidence="4">Early meiotic induction protein 1</fullName>
    </recommendedName>
</protein>
<feature type="region of interest" description="Disordered" evidence="1">
    <location>
        <begin position="1"/>
        <end position="23"/>
    </location>
</feature>
<reference evidence="3" key="1">
    <citation type="submission" date="2016-05" db="EMBL/GenBank/DDBJ databases">
        <title>Comparative genomics of biotechnologically important yeasts.</title>
        <authorList>
            <consortium name="DOE Joint Genome Institute"/>
            <person name="Riley R."/>
            <person name="Haridas S."/>
            <person name="Wolfe K.H."/>
            <person name="Lopes M.R."/>
            <person name="Hittinger C.T."/>
            <person name="Goker M."/>
            <person name="Salamov A."/>
            <person name="Wisecaver J."/>
            <person name="Long T.M."/>
            <person name="Aerts A.L."/>
            <person name="Barry K."/>
            <person name="Choi C."/>
            <person name="Clum A."/>
            <person name="Coughlan A.Y."/>
            <person name="Deshpande S."/>
            <person name="Douglass A.P."/>
            <person name="Hanson S.J."/>
            <person name="Klenk H.-P."/>
            <person name="Labutti K."/>
            <person name="Lapidus A."/>
            <person name="Lindquist E."/>
            <person name="Lipzen A."/>
            <person name="Meier-Kolthoff J.P."/>
            <person name="Ohm R.A."/>
            <person name="Otillar R.P."/>
            <person name="Pangilinan J."/>
            <person name="Peng Y."/>
            <person name="Rokas A."/>
            <person name="Rosa C.A."/>
            <person name="Scheuner C."/>
            <person name="Sibirny A.A."/>
            <person name="Slot J.C."/>
            <person name="Stielow J.B."/>
            <person name="Sun H."/>
            <person name="Kurtzman C.P."/>
            <person name="Blackwell M."/>
            <person name="Grigoriev I.V."/>
            <person name="Jeffries T.W."/>
        </authorList>
    </citation>
    <scope>NUCLEOTIDE SEQUENCE [LARGE SCALE GENOMIC DNA]</scope>
    <source>
        <strain evidence="3">NRRL Y-2460</strain>
    </source>
</reference>
<dbReference type="EMBL" id="KV454011">
    <property type="protein sequence ID" value="ODV97725.1"/>
    <property type="molecule type" value="Genomic_DNA"/>
</dbReference>